<dbReference type="Gene3D" id="3.90.1070.10">
    <property type="match status" value="1"/>
</dbReference>
<dbReference type="InterPro" id="IPR036412">
    <property type="entry name" value="HAD-like_sf"/>
</dbReference>
<comment type="caution">
    <text evidence="2">The sequence shown here is derived from an EMBL/GenBank/DDBJ whole genome shotgun (WGS) entry which is preliminary data.</text>
</comment>
<dbReference type="EMBL" id="JAFHLB010000017">
    <property type="protein sequence ID" value="MBN3578702.1"/>
    <property type="molecule type" value="Genomic_DNA"/>
</dbReference>
<dbReference type="Pfam" id="PF05116">
    <property type="entry name" value="S6PP"/>
    <property type="match status" value="1"/>
</dbReference>
<accession>A0ABS3A2G7</accession>
<dbReference type="GeneID" id="88757732"/>
<dbReference type="InterPro" id="IPR024197">
    <property type="entry name" value="TPP-like"/>
</dbReference>
<proteinExistence type="predicted"/>
<dbReference type="PIRSF" id="PIRSF030802">
    <property type="entry name" value="UCP030802"/>
    <property type="match status" value="1"/>
</dbReference>
<evidence type="ECO:0000313" key="2">
    <source>
        <dbReference type="EMBL" id="MBN3578702.1"/>
    </source>
</evidence>
<organism evidence="2 3">
    <name type="scientific">Vibrio neptunius</name>
    <dbReference type="NCBI Taxonomy" id="170651"/>
    <lineage>
        <taxon>Bacteria</taxon>
        <taxon>Pseudomonadati</taxon>
        <taxon>Pseudomonadota</taxon>
        <taxon>Gammaproteobacteria</taxon>
        <taxon>Vibrionales</taxon>
        <taxon>Vibrionaceae</taxon>
        <taxon>Vibrio</taxon>
    </lineage>
</organism>
<dbReference type="SUPFAM" id="SSF56784">
    <property type="entry name" value="HAD-like"/>
    <property type="match status" value="1"/>
</dbReference>
<dbReference type="InterPro" id="IPR023214">
    <property type="entry name" value="HAD_sf"/>
</dbReference>
<reference evidence="2 3" key="1">
    <citation type="submission" date="2021-02" db="EMBL/GenBank/DDBJ databases">
        <title>Draft Genome Sequences of 5 Vibrio neptunius Strains Isolated From of Bivalve Hatcheries.</title>
        <authorList>
            <person name="Galvis F."/>
            <person name="Barja J.L."/>
            <person name="Lemos M.L."/>
            <person name="Balado M."/>
        </authorList>
    </citation>
    <scope>NUCLEOTIDE SEQUENCE [LARGE SCALE GENOMIC DNA]</scope>
    <source>
        <strain evidence="2 3">PP-145.98</strain>
    </source>
</reference>
<dbReference type="InterPro" id="IPR006380">
    <property type="entry name" value="SPP-like_dom"/>
</dbReference>
<name>A0ABS3A2G7_9VIBR</name>
<protein>
    <recommendedName>
        <fullName evidence="1">Sucrose phosphatase-like domain-containing protein</fullName>
    </recommendedName>
</protein>
<feature type="domain" description="Sucrose phosphatase-like" evidence="1">
    <location>
        <begin position="47"/>
        <end position="242"/>
    </location>
</feature>
<gene>
    <name evidence="2" type="ORF">JYA62_13620</name>
</gene>
<dbReference type="Proteomes" id="UP000779070">
    <property type="component" value="Unassembled WGS sequence"/>
</dbReference>
<dbReference type="Gene3D" id="3.40.50.1000">
    <property type="entry name" value="HAD superfamily/HAD-like"/>
    <property type="match status" value="1"/>
</dbReference>
<evidence type="ECO:0000313" key="3">
    <source>
        <dbReference type="Proteomes" id="UP000779070"/>
    </source>
</evidence>
<sequence length="249" mass="27800">MKTILFTDIDDCLIATEKKHPPGTTLAVAALDIDGNPRSFISPKQKALLDIFSHSNSNIIPVTGRSLETLNRVNLTELFNSWKIVSHGALIVDADGNIDKEWMKYQCDEFSLSCWSTSLHDLSRCINELIESAEFSAASYVVSEGELDCYICIKCQEGTDYDLVFDQVSSLLESIELQLKIHINGRNMALLPPYTRKTRAVEYLIKSHSLDNNTLLVSLGDSLSDLPFMKKADFALMPTNSQISNSVSW</sequence>
<evidence type="ECO:0000259" key="1">
    <source>
        <dbReference type="Pfam" id="PF05116"/>
    </source>
</evidence>
<keyword evidence="3" id="KW-1185">Reference proteome</keyword>
<dbReference type="RefSeq" id="WP_045976589.1">
    <property type="nucleotide sequence ID" value="NZ_CAWMDY010000044.1"/>
</dbReference>